<dbReference type="GO" id="GO:0046474">
    <property type="term" value="P:glycerophospholipid biosynthetic process"/>
    <property type="evidence" value="ECO:0007669"/>
    <property type="project" value="UniProtKB-UniRule"/>
</dbReference>
<evidence type="ECO:0000256" key="7">
    <source>
        <dbReference type="ARBA" id="ARBA00023264"/>
    </source>
</evidence>
<keyword evidence="5 9" id="KW-0443">Lipid metabolism</keyword>
<comment type="caution">
    <text evidence="9">Lacks conserved residue(s) required for the propagation of feature annotation.</text>
</comment>
<evidence type="ECO:0000313" key="10">
    <source>
        <dbReference type="EMBL" id="NME67117.1"/>
    </source>
</evidence>
<dbReference type="Gene3D" id="3.20.20.390">
    <property type="entry name" value="FMN-linked oxidoreductases"/>
    <property type="match status" value="1"/>
</dbReference>
<dbReference type="InterPro" id="IPR038597">
    <property type="entry name" value="GGGP/HepGP_synthase_sf"/>
</dbReference>
<dbReference type="NCBIfam" id="NF003198">
    <property type="entry name" value="PRK04169.1-2"/>
    <property type="match status" value="1"/>
</dbReference>
<dbReference type="InterPro" id="IPR039074">
    <property type="entry name" value="GGGP/HepGP_synthase_I"/>
</dbReference>
<dbReference type="Pfam" id="PF01884">
    <property type="entry name" value="PcrB"/>
    <property type="match status" value="1"/>
</dbReference>
<keyword evidence="1 9" id="KW-0444">Lipid biosynthesis</keyword>
<dbReference type="GO" id="GO:0120536">
    <property type="term" value="F:heptaprenylglyceryl phosphate synthase activity"/>
    <property type="evidence" value="ECO:0007669"/>
    <property type="project" value="UniProtKB-ARBA"/>
</dbReference>
<evidence type="ECO:0000256" key="4">
    <source>
        <dbReference type="ARBA" id="ARBA00022842"/>
    </source>
</evidence>
<feature type="binding site" evidence="9">
    <location>
        <position position="25"/>
    </location>
    <ligand>
        <name>Mg(2+)</name>
        <dbReference type="ChEBI" id="CHEBI:18420"/>
    </ligand>
</feature>
<evidence type="ECO:0000313" key="11">
    <source>
        <dbReference type="Proteomes" id="UP000576082"/>
    </source>
</evidence>
<accession>A0A7X9P168</accession>
<evidence type="ECO:0000256" key="9">
    <source>
        <dbReference type="HAMAP-Rule" id="MF_00112"/>
    </source>
</evidence>
<name>A0A7X9P168_9BACT</name>
<evidence type="ECO:0000256" key="2">
    <source>
        <dbReference type="ARBA" id="ARBA00022679"/>
    </source>
</evidence>
<evidence type="ECO:0000256" key="1">
    <source>
        <dbReference type="ARBA" id="ARBA00022516"/>
    </source>
</evidence>
<dbReference type="PANTHER" id="PTHR40029">
    <property type="match status" value="1"/>
</dbReference>
<dbReference type="GO" id="GO:0005737">
    <property type="term" value="C:cytoplasm"/>
    <property type="evidence" value="ECO:0007669"/>
    <property type="project" value="InterPro"/>
</dbReference>
<comment type="caution">
    <text evidence="10">The sequence shown here is derived from an EMBL/GenBank/DDBJ whole genome shotgun (WGS) entry which is preliminary data.</text>
</comment>
<keyword evidence="4 9" id="KW-0460">Magnesium</keyword>
<dbReference type="GO" id="GO:0047294">
    <property type="term" value="F:phosphoglycerol geranylgeranyltransferase activity"/>
    <property type="evidence" value="ECO:0007669"/>
    <property type="project" value="UniProtKB-UniRule"/>
</dbReference>
<keyword evidence="3 9" id="KW-0479">Metal-binding</keyword>
<feature type="binding site" evidence="9">
    <location>
        <begin position="173"/>
        <end position="179"/>
    </location>
    <ligand>
        <name>sn-glycerol 1-phosphate</name>
        <dbReference type="ChEBI" id="CHEBI:57685"/>
    </ligand>
</feature>
<evidence type="ECO:0000256" key="8">
    <source>
        <dbReference type="ARBA" id="ARBA00047288"/>
    </source>
</evidence>
<evidence type="ECO:0000256" key="5">
    <source>
        <dbReference type="ARBA" id="ARBA00023098"/>
    </source>
</evidence>
<comment type="cofactor">
    <cofactor evidence="9">
        <name>Mg(2+)</name>
        <dbReference type="ChEBI" id="CHEBI:18420"/>
    </cofactor>
</comment>
<dbReference type="PANTHER" id="PTHR40029:SF2">
    <property type="entry name" value="HEPTAPRENYLGLYCERYL PHOSPHATE SYNTHASE"/>
    <property type="match status" value="1"/>
</dbReference>
<dbReference type="InterPro" id="IPR010946">
    <property type="entry name" value="GGGP_synth"/>
</dbReference>
<keyword evidence="2 9" id="KW-0808">Transferase</keyword>
<reference evidence="10 11" key="1">
    <citation type="submission" date="2020-04" db="EMBL/GenBank/DDBJ databases">
        <title>Flammeovirga sp. SR4, a novel species isolated from seawater.</title>
        <authorList>
            <person name="Wang X."/>
        </authorList>
    </citation>
    <scope>NUCLEOTIDE SEQUENCE [LARGE SCALE GENOMIC DNA]</scope>
    <source>
        <strain evidence="10 11">ATCC 23126</strain>
    </source>
</reference>
<feature type="binding site" evidence="9">
    <location>
        <begin position="204"/>
        <end position="205"/>
    </location>
    <ligand>
        <name>sn-glycerol 1-phosphate</name>
        <dbReference type="ChEBI" id="CHEBI:57685"/>
    </ligand>
</feature>
<comment type="function">
    <text evidence="9">Prenyltransferase that catalyzes the transfer of the geranylgeranyl moiety of geranylgeranyl diphosphate (GGPP) to the C3 hydroxyl of sn-glycerol-1-phosphate (G1P).</text>
</comment>
<dbReference type="NCBIfam" id="TIGR01768">
    <property type="entry name" value="GGGP-family"/>
    <property type="match status" value="1"/>
</dbReference>
<dbReference type="CDD" id="cd02812">
    <property type="entry name" value="PcrB_like"/>
    <property type="match status" value="1"/>
</dbReference>
<dbReference type="HAMAP" id="MF_00112">
    <property type="entry name" value="GGGP_HepGP_synthase"/>
    <property type="match status" value="1"/>
</dbReference>
<comment type="catalytic activity">
    <reaction evidence="8 9">
        <text>sn-glycerol 1-phosphate + (2E,6E,10E)-geranylgeranyl diphosphate = sn-3-O-(geranylgeranyl)glycerol 1-phosphate + diphosphate</text>
        <dbReference type="Rhea" id="RHEA:23404"/>
        <dbReference type="ChEBI" id="CHEBI:33019"/>
        <dbReference type="ChEBI" id="CHEBI:57677"/>
        <dbReference type="ChEBI" id="CHEBI:57685"/>
        <dbReference type="ChEBI" id="CHEBI:58756"/>
        <dbReference type="EC" id="2.5.1.41"/>
    </reaction>
</comment>
<dbReference type="EMBL" id="JABANE010000007">
    <property type="protein sequence ID" value="NME67117.1"/>
    <property type="molecule type" value="Genomic_DNA"/>
</dbReference>
<protein>
    <recommendedName>
        <fullName evidence="9">Geranylgeranylglyceryl phosphate synthase</fullName>
        <shortName evidence="9">GGGP synthase</shortName>
        <shortName evidence="9">GGGPS</shortName>
        <ecNumber evidence="9">2.5.1.41</ecNumber>
    </recommendedName>
    <alternativeName>
        <fullName evidence="9">(S)-3-O-geranylgeranylglyceryl phosphate synthase</fullName>
    </alternativeName>
    <alternativeName>
        <fullName evidence="9">Phosphoglycerol geranylgeranyltransferase</fullName>
    </alternativeName>
</protein>
<keyword evidence="7 9" id="KW-1208">Phospholipid metabolism</keyword>
<dbReference type="NCBIfam" id="TIGR01769">
    <property type="entry name" value="GGGP"/>
    <property type="match status" value="1"/>
</dbReference>
<comment type="similarity">
    <text evidence="9">Belongs to the GGGP/HepGP synthase family. Group II subfamily.</text>
</comment>
<dbReference type="AlphaFoldDB" id="A0A7X9P168"/>
<dbReference type="InterPro" id="IPR008205">
    <property type="entry name" value="GGGP_HepGP_synthase"/>
</dbReference>
<proteinExistence type="inferred from homology"/>
<sequence>MQLSTEKVLLDRQKSQKKTLAVLIDPDRWTKELFFFLKNGNKNHLPDIFLVGGSLLSSNILNKTVNELKQLEKPVILFPGNAMQVTPDADAILFMSLISGRNPDFLIGQQVHAAHKVKEANLEAIPLGYILVESGATTSVQYMSNTQPIPYNKDDIARSTAMAGELMGMRSFYLEGGSGAKTPVSNTMVQGVRKAVDGLLFVGGGIRDVDTVMEKFDAGADVVVIGTAFENNPNFLKEIRNRI</sequence>
<evidence type="ECO:0000256" key="3">
    <source>
        <dbReference type="ARBA" id="ARBA00022723"/>
    </source>
</evidence>
<gene>
    <name evidence="10" type="ORF">HHU12_03980</name>
</gene>
<dbReference type="Proteomes" id="UP000576082">
    <property type="component" value="Unassembled WGS sequence"/>
</dbReference>
<organism evidence="10 11">
    <name type="scientific">Flammeovirga aprica JL-4</name>
    <dbReference type="NCBI Taxonomy" id="694437"/>
    <lineage>
        <taxon>Bacteria</taxon>
        <taxon>Pseudomonadati</taxon>
        <taxon>Bacteroidota</taxon>
        <taxon>Cytophagia</taxon>
        <taxon>Cytophagales</taxon>
        <taxon>Flammeovirgaceae</taxon>
        <taxon>Flammeovirga</taxon>
    </lineage>
</organism>
<dbReference type="GO" id="GO:0000287">
    <property type="term" value="F:magnesium ion binding"/>
    <property type="evidence" value="ECO:0007669"/>
    <property type="project" value="UniProtKB-UniRule"/>
</dbReference>
<feature type="binding site" evidence="9">
    <location>
        <begin position="226"/>
        <end position="227"/>
    </location>
    <ligand>
        <name>sn-glycerol 1-phosphate</name>
        <dbReference type="ChEBI" id="CHEBI:57685"/>
    </ligand>
</feature>
<dbReference type="SUPFAM" id="SSF51395">
    <property type="entry name" value="FMN-linked oxidoreductases"/>
    <property type="match status" value="1"/>
</dbReference>
<keyword evidence="11" id="KW-1185">Reference proteome</keyword>
<evidence type="ECO:0000256" key="6">
    <source>
        <dbReference type="ARBA" id="ARBA00023209"/>
    </source>
</evidence>
<dbReference type="RefSeq" id="WP_169655224.1">
    <property type="nucleotide sequence ID" value="NZ_JABANE010000007.1"/>
</dbReference>
<keyword evidence="6 9" id="KW-0594">Phospholipid biosynthesis</keyword>
<feature type="binding site" evidence="9">
    <location>
        <position position="54"/>
    </location>
    <ligand>
        <name>Mg(2+)</name>
        <dbReference type="ChEBI" id="CHEBI:18420"/>
    </ligand>
</feature>
<dbReference type="EC" id="2.5.1.41" evidence="9"/>